<dbReference type="PANTHER" id="PTHR47592:SF27">
    <property type="entry name" value="OS08G0421700 PROTEIN"/>
    <property type="match status" value="1"/>
</dbReference>
<evidence type="ECO:0000313" key="4">
    <source>
        <dbReference type="Proteomes" id="UP001458880"/>
    </source>
</evidence>
<evidence type="ECO:0000259" key="2">
    <source>
        <dbReference type="Pfam" id="PF22936"/>
    </source>
</evidence>
<evidence type="ECO:0000256" key="1">
    <source>
        <dbReference type="SAM" id="MobiDB-lite"/>
    </source>
</evidence>
<feature type="domain" description="Retrovirus-related Pol polyprotein from transposon TNT 1-94-like beta-barrel" evidence="2">
    <location>
        <begin position="97"/>
        <end position="179"/>
    </location>
</feature>
<reference evidence="3 4" key="1">
    <citation type="journal article" date="2024" name="BMC Genomics">
        <title>De novo assembly and annotation of Popillia japonica's genome with initial clues to its potential as an invasive pest.</title>
        <authorList>
            <person name="Cucini C."/>
            <person name="Boschi S."/>
            <person name="Funari R."/>
            <person name="Cardaioli E."/>
            <person name="Iannotti N."/>
            <person name="Marturano G."/>
            <person name="Paoli F."/>
            <person name="Bruttini M."/>
            <person name="Carapelli A."/>
            <person name="Frati F."/>
            <person name="Nardi F."/>
        </authorList>
    </citation>
    <scope>NUCLEOTIDE SEQUENCE [LARGE SCALE GENOMIC DNA]</scope>
    <source>
        <strain evidence="3">DMR45628</strain>
    </source>
</reference>
<dbReference type="InterPro" id="IPR054722">
    <property type="entry name" value="PolX-like_BBD"/>
</dbReference>
<dbReference type="AlphaFoldDB" id="A0AAW1HSA6"/>
<name>A0AAW1HSA6_POPJA</name>
<gene>
    <name evidence="3" type="ORF">QE152_g40098</name>
</gene>
<proteinExistence type="predicted"/>
<accession>A0AAW1HSA6</accession>
<dbReference type="Pfam" id="PF22936">
    <property type="entry name" value="Pol_BBD"/>
    <property type="match status" value="1"/>
</dbReference>
<keyword evidence="4" id="KW-1185">Reference proteome</keyword>
<evidence type="ECO:0000313" key="3">
    <source>
        <dbReference type="EMBL" id="KAK9679348.1"/>
    </source>
</evidence>
<dbReference type="EMBL" id="JASPKY010001039">
    <property type="protein sequence ID" value="KAK9679348.1"/>
    <property type="molecule type" value="Genomic_DNA"/>
</dbReference>
<feature type="compositionally biased region" description="Basic and acidic residues" evidence="1">
    <location>
        <begin position="348"/>
        <end position="364"/>
    </location>
</feature>
<feature type="region of interest" description="Disordered" evidence="1">
    <location>
        <begin position="331"/>
        <end position="364"/>
    </location>
</feature>
<protein>
    <recommendedName>
        <fullName evidence="2">Retrovirus-related Pol polyprotein from transposon TNT 1-94-like beta-barrel domain-containing protein</fullName>
    </recommendedName>
</protein>
<comment type="caution">
    <text evidence="3">The sequence shown here is derived from an EMBL/GenBank/DDBJ whole genome shotgun (WGS) entry which is preliminary data.</text>
</comment>
<organism evidence="3 4">
    <name type="scientific">Popillia japonica</name>
    <name type="common">Japanese beetle</name>
    <dbReference type="NCBI Taxonomy" id="7064"/>
    <lineage>
        <taxon>Eukaryota</taxon>
        <taxon>Metazoa</taxon>
        <taxon>Ecdysozoa</taxon>
        <taxon>Arthropoda</taxon>
        <taxon>Hexapoda</taxon>
        <taxon>Insecta</taxon>
        <taxon>Pterygota</taxon>
        <taxon>Neoptera</taxon>
        <taxon>Endopterygota</taxon>
        <taxon>Coleoptera</taxon>
        <taxon>Polyphaga</taxon>
        <taxon>Scarabaeiformia</taxon>
        <taxon>Scarabaeidae</taxon>
        <taxon>Rutelinae</taxon>
        <taxon>Popillia</taxon>
    </lineage>
</organism>
<sequence length="451" mass="50868">MGSSEEFKVPKVMKNTNWKVKRNTEKYDRNKYGRAEASSKVIFCFSCGGKRHIAKFCRKANKKDENNEASGSVAAVSREYRALCMNKKEQVYNINEWTLDSGATDHMTAFKEILSDFIEVNLGTVITADGNRLKIKGKGKALLDIEDEYGGWKIELRNVLYVPQLEDNLVSLSKIEENGSKIIIDEGTAKIVNKNEIVIVAKKRHLLGSSGLCLHLPHYLFARGNWKQDYWGNCKHVYLLLKLVCVTMPRTYIKKRSGPDYSLADVAAAVHDVENQSATRSMVEIFSNVIKKCNKVESNANTSTSVKGTPRLKCSTYGEVLTTTEVLERLKEAQTNKEKKSKTNPKRCTKEQKLKKTPTEKKSNDLDIISSEEETEEEIRNAIEIESSEEAIYEVPKSGDVIPGSYVLVDFLGGARHKTHYTYLCVVNSCLPSQEYVVTGMKSQNNIEFDL</sequence>
<dbReference type="PANTHER" id="PTHR47592">
    <property type="entry name" value="PBF68 PROTEIN"/>
    <property type="match status" value="1"/>
</dbReference>
<dbReference type="Proteomes" id="UP001458880">
    <property type="component" value="Unassembled WGS sequence"/>
</dbReference>